<dbReference type="Proteomes" id="UP000183376">
    <property type="component" value="Chromosome I"/>
</dbReference>
<gene>
    <name evidence="5" type="ORF">SAMN04489726_6603</name>
</gene>
<keyword evidence="3" id="KW-0804">Transcription</keyword>
<dbReference type="Pfam" id="PF12833">
    <property type="entry name" value="HTH_18"/>
    <property type="match status" value="1"/>
</dbReference>
<evidence type="ECO:0000256" key="2">
    <source>
        <dbReference type="ARBA" id="ARBA00023125"/>
    </source>
</evidence>
<dbReference type="InterPro" id="IPR009057">
    <property type="entry name" value="Homeodomain-like_sf"/>
</dbReference>
<feature type="domain" description="HTH araC/xylS-type" evidence="4">
    <location>
        <begin position="239"/>
        <end position="339"/>
    </location>
</feature>
<dbReference type="GO" id="GO:0000976">
    <property type="term" value="F:transcription cis-regulatory region binding"/>
    <property type="evidence" value="ECO:0007669"/>
    <property type="project" value="TreeGrafter"/>
</dbReference>
<dbReference type="PANTHER" id="PTHR47894:SF1">
    <property type="entry name" value="HTH-TYPE TRANSCRIPTIONAL REGULATOR VQSM"/>
    <property type="match status" value="1"/>
</dbReference>
<dbReference type="SMART" id="SM00342">
    <property type="entry name" value="HTH_ARAC"/>
    <property type="match status" value="1"/>
</dbReference>
<keyword evidence="1" id="KW-0805">Transcription regulation</keyword>
<dbReference type="GO" id="GO:0005829">
    <property type="term" value="C:cytosol"/>
    <property type="evidence" value="ECO:0007669"/>
    <property type="project" value="TreeGrafter"/>
</dbReference>
<dbReference type="InterPro" id="IPR035418">
    <property type="entry name" value="AraC-bd_2"/>
</dbReference>
<proteinExistence type="predicted"/>
<dbReference type="SUPFAM" id="SSF46689">
    <property type="entry name" value="Homeodomain-like"/>
    <property type="match status" value="1"/>
</dbReference>
<evidence type="ECO:0000313" key="5">
    <source>
        <dbReference type="EMBL" id="SDN43490.1"/>
    </source>
</evidence>
<protein>
    <submittedName>
        <fullName evidence="5">AraC-type DNA-binding protein</fullName>
    </submittedName>
</protein>
<dbReference type="STRING" id="211114.SAMN04489726_6603"/>
<dbReference type="PROSITE" id="PS01124">
    <property type="entry name" value="HTH_ARAC_FAMILY_2"/>
    <property type="match status" value="1"/>
</dbReference>
<dbReference type="EMBL" id="LT629701">
    <property type="protein sequence ID" value="SDN43490.1"/>
    <property type="molecule type" value="Genomic_DNA"/>
</dbReference>
<organism evidence="5 6">
    <name type="scientific">Allokutzneria albata</name>
    <name type="common">Kibdelosporangium albatum</name>
    <dbReference type="NCBI Taxonomy" id="211114"/>
    <lineage>
        <taxon>Bacteria</taxon>
        <taxon>Bacillati</taxon>
        <taxon>Actinomycetota</taxon>
        <taxon>Actinomycetes</taxon>
        <taxon>Pseudonocardiales</taxon>
        <taxon>Pseudonocardiaceae</taxon>
        <taxon>Allokutzneria</taxon>
    </lineage>
</organism>
<keyword evidence="2 5" id="KW-0238">DNA-binding</keyword>
<dbReference type="Pfam" id="PF14525">
    <property type="entry name" value="AraC_binding_2"/>
    <property type="match status" value="1"/>
</dbReference>
<evidence type="ECO:0000256" key="3">
    <source>
        <dbReference type="ARBA" id="ARBA00023163"/>
    </source>
</evidence>
<dbReference type="eggNOG" id="COG2207">
    <property type="taxonomic scope" value="Bacteria"/>
</dbReference>
<reference evidence="5 6" key="1">
    <citation type="submission" date="2016-10" db="EMBL/GenBank/DDBJ databases">
        <authorList>
            <person name="de Groot N.N."/>
        </authorList>
    </citation>
    <scope>NUCLEOTIDE SEQUENCE [LARGE SCALE GENOMIC DNA]</scope>
    <source>
        <strain evidence="5 6">DSM 44149</strain>
    </source>
</reference>
<dbReference type="Gene3D" id="1.10.10.60">
    <property type="entry name" value="Homeodomain-like"/>
    <property type="match status" value="1"/>
</dbReference>
<accession>A0A1H0BCY6</accession>
<dbReference type="InterPro" id="IPR018060">
    <property type="entry name" value="HTH_AraC"/>
</dbReference>
<dbReference type="AlphaFoldDB" id="A0A1H0BCY6"/>
<keyword evidence="6" id="KW-1185">Reference proteome</keyword>
<evidence type="ECO:0000259" key="4">
    <source>
        <dbReference type="PROSITE" id="PS01124"/>
    </source>
</evidence>
<evidence type="ECO:0000313" key="6">
    <source>
        <dbReference type="Proteomes" id="UP000183376"/>
    </source>
</evidence>
<dbReference type="GO" id="GO:0003700">
    <property type="term" value="F:DNA-binding transcription factor activity"/>
    <property type="evidence" value="ECO:0007669"/>
    <property type="project" value="InterPro"/>
</dbReference>
<sequence>MPERSRCQGLPDSPPQPVTMGVQNRNSLLRWVQSGSMRFHDWIVDDAEDWTELSNSIAPMDHRFRTHGDWYATLTAQETDSYSVLHWDQGNERMAYRTPAHVRRVPDEDHYWVVVPQQGVYSMWHDDNPTRVPPGFASVNGLDEPFHMHVPVSQAYALRVPKSEIDLRVKPPGRVRLLLDVRTGLGRITQDMIRSLHAERGRVSEQEFNAVCDRICELLCMLATGDTPAQPSHLAETAEAVRRYVRENVGYGDVRLPAVAQALGWSPRQVRSILQQAGTTFRELRQEEAFRAARDMLADPAAKEIAISEIALRTGLTPTWFSTAFKARYGEAPRDFRHRRLAESPEQDG</sequence>
<dbReference type="PANTHER" id="PTHR47894">
    <property type="entry name" value="HTH-TYPE TRANSCRIPTIONAL REGULATOR GADX"/>
    <property type="match status" value="1"/>
</dbReference>
<evidence type="ECO:0000256" key="1">
    <source>
        <dbReference type="ARBA" id="ARBA00023015"/>
    </source>
</evidence>
<name>A0A1H0BCY6_ALLAB</name>